<dbReference type="InterPro" id="IPR036388">
    <property type="entry name" value="WH-like_DNA-bd_sf"/>
</dbReference>
<dbReference type="CDD" id="cd06445">
    <property type="entry name" value="ATase"/>
    <property type="match status" value="1"/>
</dbReference>
<dbReference type="OrthoDB" id="9132167at2"/>
<dbReference type="SUPFAM" id="SSF46767">
    <property type="entry name" value="Methylated DNA-protein cysteine methyltransferase, C-terminal domain"/>
    <property type="match status" value="1"/>
</dbReference>
<evidence type="ECO:0000313" key="4">
    <source>
        <dbReference type="EMBL" id="RFC85377.1"/>
    </source>
</evidence>
<dbReference type="Proteomes" id="UP000240957">
    <property type="component" value="Unassembled WGS sequence"/>
</dbReference>
<evidence type="ECO:0000313" key="6">
    <source>
        <dbReference type="Proteomes" id="UP001595455"/>
    </source>
</evidence>
<feature type="domain" description="Methylated-DNA-[protein]-cysteine S-methyltransferase DNA binding" evidence="2">
    <location>
        <begin position="14"/>
        <end position="95"/>
    </location>
</feature>
<dbReference type="RefSeq" id="WP_107006424.1">
    <property type="nucleotide sequence ID" value="NZ_JBHRSF010000071.1"/>
</dbReference>
<keyword evidence="6" id="KW-1185">Reference proteome</keyword>
<keyword evidence="1" id="KW-0227">DNA damage</keyword>
<organism evidence="4 5">
    <name type="scientific">Acinetobacter sichuanensis</name>
    <dbReference type="NCBI Taxonomy" id="2136183"/>
    <lineage>
        <taxon>Bacteria</taxon>
        <taxon>Pseudomonadati</taxon>
        <taxon>Pseudomonadota</taxon>
        <taxon>Gammaproteobacteria</taxon>
        <taxon>Moraxellales</taxon>
        <taxon>Moraxellaceae</taxon>
        <taxon>Acinetobacter</taxon>
    </lineage>
</organism>
<reference evidence="4 5" key="2">
    <citation type="submission" date="2018-08" db="EMBL/GenBank/DDBJ databases">
        <title>The draft genome of Acinetobacter sichuanensis strain WCHAc060041.</title>
        <authorList>
            <person name="Qin J."/>
            <person name="Feng Y."/>
            <person name="Zong Z."/>
        </authorList>
    </citation>
    <scope>NUCLEOTIDE SEQUENCE [LARGE SCALE GENOMIC DNA]</scope>
    <source>
        <strain evidence="4 5">WCHAc060041</strain>
    </source>
</reference>
<dbReference type="PANTHER" id="PTHR42942">
    <property type="entry name" value="6-O-METHYLGUANINE DNA METHYLTRANSFERASE"/>
    <property type="match status" value="1"/>
</dbReference>
<evidence type="ECO:0000256" key="1">
    <source>
        <dbReference type="ARBA" id="ARBA00022763"/>
    </source>
</evidence>
<proteinExistence type="predicted"/>
<dbReference type="InterPro" id="IPR052520">
    <property type="entry name" value="ATL_DNA_repair"/>
</dbReference>
<reference evidence="3" key="1">
    <citation type="journal article" date="2014" name="Int. J. Syst. Evol. Microbiol.">
        <title>Complete genome of a new Firmicutes species belonging to the dominant human colonic microbiota ('Ruminococcus bicirculans') reveals two chromosomes and a selective capacity to utilize plant glucans.</title>
        <authorList>
            <consortium name="NISC Comparative Sequencing Program"/>
            <person name="Wegmann U."/>
            <person name="Louis P."/>
            <person name="Goesmann A."/>
            <person name="Henrissat B."/>
            <person name="Duncan S.H."/>
            <person name="Flint H.J."/>
        </authorList>
    </citation>
    <scope>NUCLEOTIDE SEQUENCE</scope>
    <source>
        <strain evidence="3">KCTC 62575</strain>
    </source>
</reference>
<protein>
    <submittedName>
        <fullName evidence="4">MGMT family protein</fullName>
    </submittedName>
</protein>
<evidence type="ECO:0000313" key="3">
    <source>
        <dbReference type="EMBL" id="MFC2996721.1"/>
    </source>
</evidence>
<dbReference type="AlphaFoldDB" id="A0A371YV85"/>
<evidence type="ECO:0000259" key="2">
    <source>
        <dbReference type="Pfam" id="PF01035"/>
    </source>
</evidence>
<dbReference type="Pfam" id="PF01035">
    <property type="entry name" value="DNA_binding_1"/>
    <property type="match status" value="1"/>
</dbReference>
<dbReference type="Proteomes" id="UP001595455">
    <property type="component" value="Unassembled WGS sequence"/>
</dbReference>
<dbReference type="Gene3D" id="1.10.10.10">
    <property type="entry name" value="Winged helix-like DNA-binding domain superfamily/Winged helix DNA-binding domain"/>
    <property type="match status" value="1"/>
</dbReference>
<dbReference type="GO" id="GO:0003824">
    <property type="term" value="F:catalytic activity"/>
    <property type="evidence" value="ECO:0007669"/>
    <property type="project" value="InterPro"/>
</dbReference>
<reference evidence="6" key="3">
    <citation type="journal article" date="2019" name="Int. J. Syst. Evol. Microbiol.">
        <title>The Global Catalogue of Microorganisms (GCM) 10K type strain sequencing project: providing services to taxonomists for standard genome sequencing and annotation.</title>
        <authorList>
            <consortium name="The Broad Institute Genomics Platform"/>
            <consortium name="The Broad Institute Genome Sequencing Center for Infectious Disease"/>
            <person name="Wu L."/>
            <person name="Ma J."/>
        </authorList>
    </citation>
    <scope>NUCLEOTIDE SEQUENCE [LARGE SCALE GENOMIC DNA]</scope>
    <source>
        <strain evidence="6">KCTC 62575</strain>
    </source>
</reference>
<dbReference type="PANTHER" id="PTHR42942:SF1">
    <property type="entry name" value="ALKYLTRANSFERASE-LIKE PROTEIN 1"/>
    <property type="match status" value="1"/>
</dbReference>
<dbReference type="GO" id="GO:0006281">
    <property type="term" value="P:DNA repair"/>
    <property type="evidence" value="ECO:0007669"/>
    <property type="project" value="InterPro"/>
</dbReference>
<accession>A0A371YV85</accession>
<reference evidence="3" key="4">
    <citation type="submission" date="2024-09" db="EMBL/GenBank/DDBJ databases">
        <authorList>
            <person name="Sun Q."/>
            <person name="Mori K."/>
        </authorList>
    </citation>
    <scope>NUCLEOTIDE SEQUENCE</scope>
    <source>
        <strain evidence="3">KCTC 62575</strain>
    </source>
</reference>
<dbReference type="InterPro" id="IPR036217">
    <property type="entry name" value="MethylDNA_cys_MeTrfase_DNAb"/>
</dbReference>
<sequence>MNAKNLHNPAQELAQMIIAVVVLIPYGQVASYGQVAKLAGLPRHARLVGRVLAQLETDQDVPWHRVINSQGKMSLNKLDEHGMNIQEAMLLAEGVAVIQAKVDLKKFGWQP</sequence>
<evidence type="ECO:0000313" key="5">
    <source>
        <dbReference type="Proteomes" id="UP000240957"/>
    </source>
</evidence>
<dbReference type="InterPro" id="IPR014048">
    <property type="entry name" value="MethylDNA_cys_MeTrfase_DNA-bd"/>
</dbReference>
<gene>
    <name evidence="3" type="ORF">ACFODO_15920</name>
    <name evidence="4" type="ORF">C9E89_000150</name>
</gene>
<comment type="caution">
    <text evidence="4">The sequence shown here is derived from an EMBL/GenBank/DDBJ whole genome shotgun (WGS) entry which is preliminary data.</text>
</comment>
<name>A0A371YV85_9GAMM</name>
<dbReference type="EMBL" id="JBHRSF010000071">
    <property type="protein sequence ID" value="MFC2996721.1"/>
    <property type="molecule type" value="Genomic_DNA"/>
</dbReference>
<dbReference type="EMBL" id="PYIX02000001">
    <property type="protein sequence ID" value="RFC85377.1"/>
    <property type="molecule type" value="Genomic_DNA"/>
</dbReference>